<gene>
    <name evidence="4" type="ORF">FL857_05795</name>
</gene>
<dbReference type="Gene3D" id="1.10.530.10">
    <property type="match status" value="1"/>
</dbReference>
<dbReference type="InterPro" id="IPR023346">
    <property type="entry name" value="Lysozyme-like_dom_sf"/>
</dbReference>
<organism evidence="4 5">
    <name type="scientific">Criibacterium bergeronii</name>
    <dbReference type="NCBI Taxonomy" id="1871336"/>
    <lineage>
        <taxon>Bacteria</taxon>
        <taxon>Bacillati</taxon>
        <taxon>Bacillota</taxon>
        <taxon>Clostridia</taxon>
        <taxon>Peptostreptococcales</taxon>
        <taxon>Filifactoraceae</taxon>
        <taxon>Criibacterium</taxon>
    </lineage>
</organism>
<protein>
    <submittedName>
        <fullName evidence="4">Lytic transglycosylase domain-containing protein</fullName>
    </submittedName>
</protein>
<dbReference type="Pfam" id="PF01464">
    <property type="entry name" value="SLT"/>
    <property type="match status" value="1"/>
</dbReference>
<feature type="region of interest" description="Disordered" evidence="1">
    <location>
        <begin position="65"/>
        <end position="90"/>
    </location>
</feature>
<keyword evidence="2" id="KW-0732">Signal</keyword>
<dbReference type="AlphaFoldDB" id="A0A552V6U9"/>
<accession>A0A552V6U9</accession>
<sequence length="239" mass="26487">MLKLNKKILLALAISICPLTVSFADSPDFVYIDSTEKVANLNSAITVVGDTKKLVAEKERLAAEKKAEEERLKKETEAKSQYSTQVNTSSELSQEDNNIFNYIMRTNPALSTDQALRIINAVNKNTADYGINKYIVYAIIEQESRFNPNAVGNGAYGLMQLYYSAMPYMGITVDRALIIEDNIRTGVSALSTGYKMFGDEIRALSSYNWGSGNVSKGNYNTKYANSILTRKTKIANAVK</sequence>
<dbReference type="RefSeq" id="WP_144398130.1">
    <property type="nucleotide sequence ID" value="NZ_VJXW01000007.1"/>
</dbReference>
<evidence type="ECO:0000256" key="2">
    <source>
        <dbReference type="SAM" id="SignalP"/>
    </source>
</evidence>
<feature type="chain" id="PRO_5021777976" evidence="2">
    <location>
        <begin position="25"/>
        <end position="239"/>
    </location>
</feature>
<dbReference type="PANTHER" id="PTHR37423:SF2">
    <property type="entry name" value="MEMBRANE-BOUND LYTIC MUREIN TRANSGLYCOSYLASE C"/>
    <property type="match status" value="1"/>
</dbReference>
<evidence type="ECO:0000313" key="5">
    <source>
        <dbReference type="Proteomes" id="UP000319424"/>
    </source>
</evidence>
<feature type="compositionally biased region" description="Basic and acidic residues" evidence="1">
    <location>
        <begin position="65"/>
        <end position="78"/>
    </location>
</feature>
<dbReference type="PANTHER" id="PTHR37423">
    <property type="entry name" value="SOLUBLE LYTIC MUREIN TRANSGLYCOSYLASE-RELATED"/>
    <property type="match status" value="1"/>
</dbReference>
<dbReference type="OrthoDB" id="1757806at2"/>
<dbReference type="SUPFAM" id="SSF53955">
    <property type="entry name" value="Lysozyme-like"/>
    <property type="match status" value="1"/>
</dbReference>
<evidence type="ECO:0000259" key="3">
    <source>
        <dbReference type="Pfam" id="PF01464"/>
    </source>
</evidence>
<dbReference type="EMBL" id="VJXW01000007">
    <property type="protein sequence ID" value="TRW26199.1"/>
    <property type="molecule type" value="Genomic_DNA"/>
</dbReference>
<feature type="domain" description="Transglycosylase SLT" evidence="3">
    <location>
        <begin position="122"/>
        <end position="222"/>
    </location>
</feature>
<evidence type="ECO:0000256" key="1">
    <source>
        <dbReference type="SAM" id="MobiDB-lite"/>
    </source>
</evidence>
<feature type="compositionally biased region" description="Polar residues" evidence="1">
    <location>
        <begin position="80"/>
        <end position="90"/>
    </location>
</feature>
<feature type="signal peptide" evidence="2">
    <location>
        <begin position="1"/>
        <end position="24"/>
    </location>
</feature>
<dbReference type="InterPro" id="IPR008258">
    <property type="entry name" value="Transglycosylase_SLT_dom_1"/>
</dbReference>
<dbReference type="CDD" id="cd00254">
    <property type="entry name" value="LT-like"/>
    <property type="match status" value="1"/>
</dbReference>
<evidence type="ECO:0000313" key="4">
    <source>
        <dbReference type="EMBL" id="TRW26199.1"/>
    </source>
</evidence>
<dbReference type="Proteomes" id="UP000319424">
    <property type="component" value="Unassembled WGS sequence"/>
</dbReference>
<reference evidence="4 5" key="1">
    <citation type="submission" date="2019-07" db="EMBL/GenBank/DDBJ databases">
        <title>Criibacterium bergeronii gen. nov., sp. nov. isolated from human clinical samples.</title>
        <authorList>
            <person name="Maheux A.F."/>
            <person name="Boudreau D.K."/>
            <person name="Berube E."/>
            <person name="Brodeur S."/>
            <person name="Bernard K.A."/>
            <person name="Abed J.Y."/>
            <person name="Ducrey E."/>
            <person name="Guay E.F."/>
            <person name="Raymond F."/>
            <person name="Corbeil J."/>
            <person name="Domingo M.-C."/>
            <person name="Roy P.H."/>
            <person name="Boissinot M."/>
            <person name="Tocheva E.I."/>
            <person name="Omar R.F."/>
        </authorList>
    </citation>
    <scope>NUCLEOTIDE SEQUENCE [LARGE SCALE GENOMIC DNA]</scope>
    <source>
        <strain evidence="4 5">CCRI-24246</strain>
    </source>
</reference>
<name>A0A552V6U9_9FIRM</name>
<proteinExistence type="predicted"/>
<comment type="caution">
    <text evidence="4">The sequence shown here is derived from an EMBL/GenBank/DDBJ whole genome shotgun (WGS) entry which is preliminary data.</text>
</comment>